<reference evidence="3 4" key="1">
    <citation type="journal article" date="2011" name="J. Bacteriol.">
        <title>Complete genome sequence of the hemotrophic Mycoplasma suis strain KI3806.</title>
        <authorList>
            <person name="Oehlerking J."/>
            <person name="Kube M."/>
            <person name="Felder K.M."/>
            <person name="Matter D."/>
            <person name="Wittenbrink M.M."/>
            <person name="Schwarzenbach S."/>
            <person name="Kramer M.M."/>
            <person name="Hoelzle K."/>
            <person name="Hoelzle L.E."/>
        </authorList>
    </citation>
    <scope>NUCLEOTIDE SEQUENCE [LARGE SCALE GENOMIC DNA]</scope>
    <source>
        <strain evidence="4">KI_3806</strain>
    </source>
</reference>
<dbReference type="KEGG" id="msk:MSUIS_00380"/>
<dbReference type="RefSeq" id="WP_013608744.1">
    <property type="nucleotide sequence ID" value="NC_015153.1"/>
</dbReference>
<evidence type="ECO:0000256" key="1">
    <source>
        <dbReference type="SAM" id="MobiDB-lite"/>
    </source>
</evidence>
<accession>F0V2Q9</accession>
<sequence>MALLSFSTKIISGVIASIAGSGIIAGTVLATINNKVEVSENNDLKHQETAKEDVFFSPPSSGEEIEIIIKVPPKGEEASLDVENKREIGEILPKKDSETPKQSLEKQVISPKENTLPKKSEIQVEKNSRRPRRIREHREELTGEKKWEKEIGDYQISLESIYKYGVGDGSLSEKGCIFYKETEEVDEDSGLDITEGRSREHSYDPCEWQTNWSSSRAEGEDKTGLWVRGKTNLVNKLLRKNWNDLFVAGFAKNKDISVETEDSISELKDSCKVVKKEDNSWVEISCIPKN</sequence>
<evidence type="ECO:0000256" key="2">
    <source>
        <dbReference type="SAM" id="Phobius"/>
    </source>
</evidence>
<proteinExistence type="predicted"/>
<gene>
    <name evidence="3" type="ORF">MSUIS_00380</name>
</gene>
<evidence type="ECO:0000313" key="3">
    <source>
        <dbReference type="EMBL" id="CBZ40131.1"/>
    </source>
</evidence>
<feature type="transmembrane region" description="Helical" evidence="2">
    <location>
        <begin position="12"/>
        <end position="32"/>
    </location>
</feature>
<protein>
    <submittedName>
        <fullName evidence="3">Uncharacterized protein</fullName>
    </submittedName>
</protein>
<dbReference type="HOGENOM" id="CLU_071552_0_0_14"/>
<keyword evidence="2" id="KW-0812">Transmembrane</keyword>
<name>F0V2Q9_MYCS3</name>
<evidence type="ECO:0000313" key="4">
    <source>
        <dbReference type="Proteomes" id="UP000008645"/>
    </source>
</evidence>
<dbReference type="AlphaFoldDB" id="F0V2Q9"/>
<keyword evidence="2" id="KW-0472">Membrane</keyword>
<feature type="region of interest" description="Disordered" evidence="1">
    <location>
        <begin position="92"/>
        <end position="114"/>
    </location>
</feature>
<dbReference type="Proteomes" id="UP000008645">
    <property type="component" value="Chromosome"/>
</dbReference>
<keyword evidence="2" id="KW-1133">Transmembrane helix</keyword>
<organism evidence="3 4">
    <name type="scientific">Mycoplasma suis (strain KI_3806)</name>
    <dbReference type="NCBI Taxonomy" id="708248"/>
    <lineage>
        <taxon>Bacteria</taxon>
        <taxon>Bacillati</taxon>
        <taxon>Mycoplasmatota</taxon>
        <taxon>Mollicutes</taxon>
        <taxon>Mycoplasmataceae</taxon>
        <taxon>Mycoplasma</taxon>
    </lineage>
</organism>
<dbReference type="EMBL" id="FQ790233">
    <property type="protein sequence ID" value="CBZ40131.1"/>
    <property type="molecule type" value="Genomic_DNA"/>
</dbReference>